<dbReference type="InterPro" id="IPR007044">
    <property type="entry name" value="Cyclodeamin/CycHdrlase"/>
</dbReference>
<proteinExistence type="predicted"/>
<feature type="domain" description="Cyclodeaminase/cyclohydrolase" evidence="1">
    <location>
        <begin position="8"/>
        <end position="191"/>
    </location>
</feature>
<dbReference type="SUPFAM" id="SSF101262">
    <property type="entry name" value="Methenyltetrahydrofolate cyclohydrolase-like"/>
    <property type="match status" value="1"/>
</dbReference>
<gene>
    <name evidence="2" type="ORF">H9661_01770</name>
</gene>
<dbReference type="EMBL" id="JACSRA010000002">
    <property type="protein sequence ID" value="MBD7910072.1"/>
    <property type="molecule type" value="Genomic_DNA"/>
</dbReference>
<dbReference type="Proteomes" id="UP000627781">
    <property type="component" value="Unassembled WGS sequence"/>
</dbReference>
<accession>A0ABR8PPH3</accession>
<sequence length="216" mass="24077">MEFKDYRVGEFIEDLSSSSPSPGGGSVAGLVSALAGSLNSMVYSLTVNKKSFEALDIDTKKVILDFCEASKKFTKKSLILMEDDRRYFNELMDCYKLKKDTDEEKEKRNKGILEGTLKAMKAPLELAKEGYKFYDNIDIAVKYGNKMLLSDAGCAAILLHAAIETSIINVKVNLNSLREKSFSKGIEMEIASIEVDSLKRKEAICKKVNEIIYPGK</sequence>
<name>A0ABR8PPH3_9CLOT</name>
<reference evidence="2 3" key="1">
    <citation type="submission" date="2020-08" db="EMBL/GenBank/DDBJ databases">
        <title>A Genomic Blueprint of the Chicken Gut Microbiome.</title>
        <authorList>
            <person name="Gilroy R."/>
            <person name="Ravi A."/>
            <person name="Getino M."/>
            <person name="Pursley I."/>
            <person name="Horton D.L."/>
            <person name="Alikhan N.-F."/>
            <person name="Baker D."/>
            <person name="Gharbi K."/>
            <person name="Hall N."/>
            <person name="Watson M."/>
            <person name="Adriaenssens E.M."/>
            <person name="Foster-Nyarko E."/>
            <person name="Jarju S."/>
            <person name="Secka A."/>
            <person name="Antonio M."/>
            <person name="Oren A."/>
            <person name="Chaudhuri R."/>
            <person name="La Ragione R.M."/>
            <person name="Hildebrand F."/>
            <person name="Pallen M.J."/>
        </authorList>
    </citation>
    <scope>NUCLEOTIDE SEQUENCE [LARGE SCALE GENOMIC DNA]</scope>
    <source>
        <strain evidence="2 3">Sa3CVN1</strain>
    </source>
</reference>
<dbReference type="RefSeq" id="WP_143314419.1">
    <property type="nucleotide sequence ID" value="NZ_JACSRA010000002.1"/>
</dbReference>
<organism evidence="2 3">
    <name type="scientific">Clostridium cibarium</name>
    <dbReference type="NCBI Taxonomy" id="2762247"/>
    <lineage>
        <taxon>Bacteria</taxon>
        <taxon>Bacillati</taxon>
        <taxon>Bacillota</taxon>
        <taxon>Clostridia</taxon>
        <taxon>Eubacteriales</taxon>
        <taxon>Clostridiaceae</taxon>
        <taxon>Clostridium</taxon>
    </lineage>
</organism>
<dbReference type="Gene3D" id="1.20.120.680">
    <property type="entry name" value="Formiminotetrahydrofolate cyclodeaminase monomer, up-and-down helical bundle"/>
    <property type="match status" value="1"/>
</dbReference>
<dbReference type="InterPro" id="IPR036178">
    <property type="entry name" value="Formintransfe-cycloase-like_sf"/>
</dbReference>
<evidence type="ECO:0000313" key="3">
    <source>
        <dbReference type="Proteomes" id="UP000627781"/>
    </source>
</evidence>
<comment type="caution">
    <text evidence="2">The sequence shown here is derived from an EMBL/GenBank/DDBJ whole genome shotgun (WGS) entry which is preliminary data.</text>
</comment>
<evidence type="ECO:0000259" key="1">
    <source>
        <dbReference type="Pfam" id="PF04961"/>
    </source>
</evidence>
<keyword evidence="3" id="KW-1185">Reference proteome</keyword>
<dbReference type="Pfam" id="PF04961">
    <property type="entry name" value="FTCD_C"/>
    <property type="match status" value="1"/>
</dbReference>
<protein>
    <submittedName>
        <fullName evidence="2">Cyclodeaminase/cyclohydrolase family protein</fullName>
    </submittedName>
</protein>
<evidence type="ECO:0000313" key="2">
    <source>
        <dbReference type="EMBL" id="MBD7910072.1"/>
    </source>
</evidence>